<dbReference type="EMBL" id="HADY01019642">
    <property type="protein sequence ID" value="SBP58127.1"/>
    <property type="molecule type" value="Transcribed_RNA"/>
</dbReference>
<accession>A0A1A8ASK7</accession>
<feature type="non-terminal residue" evidence="1">
    <location>
        <position position="33"/>
    </location>
</feature>
<feature type="non-terminal residue" evidence="1">
    <location>
        <position position="1"/>
    </location>
</feature>
<evidence type="ECO:0000313" key="1">
    <source>
        <dbReference type="EMBL" id="SBP58127.1"/>
    </source>
</evidence>
<protein>
    <submittedName>
        <fullName evidence="1">Spondin 2b, extracellular matrix protein</fullName>
    </submittedName>
</protein>
<reference evidence="1" key="1">
    <citation type="submission" date="2016-05" db="EMBL/GenBank/DDBJ databases">
        <authorList>
            <person name="Lavstsen T."/>
            <person name="Jespersen J.S."/>
        </authorList>
    </citation>
    <scope>NUCLEOTIDE SEQUENCE</scope>
    <source>
        <tissue evidence="1">Brain</tissue>
    </source>
</reference>
<gene>
    <name evidence="1" type="primary">SPON2B</name>
</gene>
<name>A0A1A8ASK7_NOTFU</name>
<sequence>APHTVCYNAASQQWSSLPPAGGRKEVLPGQLFM</sequence>
<organism evidence="1">
    <name type="scientific">Nothobranchius furzeri</name>
    <name type="common">Turquoise killifish</name>
    <dbReference type="NCBI Taxonomy" id="105023"/>
    <lineage>
        <taxon>Eukaryota</taxon>
        <taxon>Metazoa</taxon>
        <taxon>Chordata</taxon>
        <taxon>Craniata</taxon>
        <taxon>Vertebrata</taxon>
        <taxon>Euteleostomi</taxon>
        <taxon>Actinopterygii</taxon>
        <taxon>Neopterygii</taxon>
        <taxon>Teleostei</taxon>
        <taxon>Neoteleostei</taxon>
        <taxon>Acanthomorphata</taxon>
        <taxon>Ovalentaria</taxon>
        <taxon>Atherinomorphae</taxon>
        <taxon>Cyprinodontiformes</taxon>
        <taxon>Nothobranchiidae</taxon>
        <taxon>Nothobranchius</taxon>
    </lineage>
</organism>
<dbReference type="AlphaFoldDB" id="A0A1A8ASK7"/>
<reference evidence="1" key="2">
    <citation type="submission" date="2016-06" db="EMBL/GenBank/DDBJ databases">
        <title>The genome of a short-lived fish provides insights into sex chromosome evolution and the genetic control of aging.</title>
        <authorList>
            <person name="Reichwald K."/>
            <person name="Felder M."/>
            <person name="Petzold A."/>
            <person name="Koch P."/>
            <person name="Groth M."/>
            <person name="Platzer M."/>
        </authorList>
    </citation>
    <scope>NUCLEOTIDE SEQUENCE</scope>
    <source>
        <tissue evidence="1">Brain</tissue>
    </source>
</reference>
<proteinExistence type="predicted"/>